<dbReference type="HOGENOM" id="CLU_2936486_0_0_3"/>
<keyword evidence="1" id="KW-0472">Membrane</keyword>
<organism evidence="2 3">
    <name type="scientific">Allocoleopsis franciscana PCC 7113</name>
    <dbReference type="NCBI Taxonomy" id="1173027"/>
    <lineage>
        <taxon>Bacteria</taxon>
        <taxon>Bacillati</taxon>
        <taxon>Cyanobacteriota</taxon>
        <taxon>Cyanophyceae</taxon>
        <taxon>Coleofasciculales</taxon>
        <taxon>Coleofasciculaceae</taxon>
        <taxon>Allocoleopsis</taxon>
        <taxon>Allocoleopsis franciscana</taxon>
    </lineage>
</organism>
<evidence type="ECO:0000313" key="3">
    <source>
        <dbReference type="Proteomes" id="UP000010471"/>
    </source>
</evidence>
<name>K9WHV5_9CYAN</name>
<keyword evidence="3" id="KW-1185">Reference proteome</keyword>
<dbReference type="KEGG" id="mic:Mic7113_3640"/>
<evidence type="ECO:0000313" key="2">
    <source>
        <dbReference type="EMBL" id="AFZ19364.1"/>
    </source>
</evidence>
<keyword evidence="1" id="KW-1133">Transmembrane helix</keyword>
<dbReference type="Proteomes" id="UP000010471">
    <property type="component" value="Chromosome"/>
</dbReference>
<keyword evidence="1" id="KW-0812">Transmembrane</keyword>
<sequence>MTYGFYRGDGLQFCANLCLGFILLLNLWLLNGDRLCFPEQENVYYSGSFAQLMVLIMLNL</sequence>
<accession>K9WHV5</accession>
<gene>
    <name evidence="2" type="ORF">Mic7113_3640</name>
</gene>
<protein>
    <submittedName>
        <fullName evidence="2">Uncharacterized protein</fullName>
    </submittedName>
</protein>
<proteinExistence type="predicted"/>
<reference evidence="2 3" key="1">
    <citation type="submission" date="2012-06" db="EMBL/GenBank/DDBJ databases">
        <title>Finished chromosome of genome of Microcoleus sp. PCC 7113.</title>
        <authorList>
            <consortium name="US DOE Joint Genome Institute"/>
            <person name="Gugger M."/>
            <person name="Coursin T."/>
            <person name="Rippka R."/>
            <person name="Tandeau De Marsac N."/>
            <person name="Huntemann M."/>
            <person name="Wei C.-L."/>
            <person name="Han J."/>
            <person name="Detter J.C."/>
            <person name="Han C."/>
            <person name="Tapia R."/>
            <person name="Chen A."/>
            <person name="Kyrpides N."/>
            <person name="Mavromatis K."/>
            <person name="Markowitz V."/>
            <person name="Szeto E."/>
            <person name="Ivanova N."/>
            <person name="Pagani I."/>
            <person name="Pati A."/>
            <person name="Goodwin L."/>
            <person name="Nordberg H.P."/>
            <person name="Cantor M.N."/>
            <person name="Hua S.X."/>
            <person name="Woyke T."/>
            <person name="Kerfeld C.A."/>
        </authorList>
    </citation>
    <scope>NUCLEOTIDE SEQUENCE [LARGE SCALE GENOMIC DNA]</scope>
    <source>
        <strain evidence="2 3">PCC 7113</strain>
    </source>
</reference>
<dbReference type="EMBL" id="CP003630">
    <property type="protein sequence ID" value="AFZ19364.1"/>
    <property type="molecule type" value="Genomic_DNA"/>
</dbReference>
<dbReference type="STRING" id="1173027.Mic7113_3640"/>
<dbReference type="AlphaFoldDB" id="K9WHV5"/>
<evidence type="ECO:0000256" key="1">
    <source>
        <dbReference type="SAM" id="Phobius"/>
    </source>
</evidence>
<feature type="transmembrane region" description="Helical" evidence="1">
    <location>
        <begin position="12"/>
        <end position="30"/>
    </location>
</feature>